<accession>A0A382WFY6</accession>
<dbReference type="AlphaFoldDB" id="A0A382WFY6"/>
<organism evidence="1">
    <name type="scientific">marine metagenome</name>
    <dbReference type="NCBI Taxonomy" id="408172"/>
    <lineage>
        <taxon>unclassified sequences</taxon>
        <taxon>metagenomes</taxon>
        <taxon>ecological metagenomes</taxon>
    </lineage>
</organism>
<dbReference type="EMBL" id="UINC01159110">
    <property type="protein sequence ID" value="SVD57021.1"/>
    <property type="molecule type" value="Genomic_DNA"/>
</dbReference>
<protein>
    <submittedName>
        <fullName evidence="1">Uncharacterized protein</fullName>
    </submittedName>
</protein>
<name>A0A382WFY6_9ZZZZ</name>
<gene>
    <name evidence="1" type="ORF">METZ01_LOCUS409875</name>
</gene>
<proteinExistence type="predicted"/>
<reference evidence="1" key="1">
    <citation type="submission" date="2018-05" db="EMBL/GenBank/DDBJ databases">
        <authorList>
            <person name="Lanie J.A."/>
            <person name="Ng W.-L."/>
            <person name="Kazmierczak K.M."/>
            <person name="Andrzejewski T.M."/>
            <person name="Davidsen T.M."/>
            <person name="Wayne K.J."/>
            <person name="Tettelin H."/>
            <person name="Glass J.I."/>
            <person name="Rusch D."/>
            <person name="Podicherti R."/>
            <person name="Tsui H.-C.T."/>
            <person name="Winkler M.E."/>
        </authorList>
    </citation>
    <scope>NUCLEOTIDE SEQUENCE</scope>
</reference>
<sequence length="90" mass="10657">MYESYSEKTAQEIIIKWNDIKKKRAKGRFSENFSKYWLKRYMNKILVTQISFIEGGPDEKKIEESRLDAVQRLIHEDGLSKSLARKIVGF</sequence>
<evidence type="ECO:0000313" key="1">
    <source>
        <dbReference type="EMBL" id="SVD57021.1"/>
    </source>
</evidence>